<evidence type="ECO:0000256" key="1">
    <source>
        <dbReference type="SAM" id="Phobius"/>
    </source>
</evidence>
<evidence type="ECO:0000313" key="3">
    <source>
        <dbReference type="Proteomes" id="UP000095300"/>
    </source>
</evidence>
<feature type="transmembrane region" description="Helical" evidence="1">
    <location>
        <begin position="63"/>
        <end position="81"/>
    </location>
</feature>
<keyword evidence="1" id="KW-0812">Transmembrane</keyword>
<dbReference type="Proteomes" id="UP000095300">
    <property type="component" value="Unassembled WGS sequence"/>
</dbReference>
<proteinExistence type="predicted"/>
<organism evidence="2 3">
    <name type="scientific">Stomoxys calcitrans</name>
    <name type="common">Stable fly</name>
    <name type="synonym">Conops calcitrans</name>
    <dbReference type="NCBI Taxonomy" id="35570"/>
    <lineage>
        <taxon>Eukaryota</taxon>
        <taxon>Metazoa</taxon>
        <taxon>Ecdysozoa</taxon>
        <taxon>Arthropoda</taxon>
        <taxon>Hexapoda</taxon>
        <taxon>Insecta</taxon>
        <taxon>Pterygota</taxon>
        <taxon>Neoptera</taxon>
        <taxon>Endopterygota</taxon>
        <taxon>Diptera</taxon>
        <taxon>Brachycera</taxon>
        <taxon>Muscomorpha</taxon>
        <taxon>Muscoidea</taxon>
        <taxon>Muscidae</taxon>
        <taxon>Stomoxys</taxon>
    </lineage>
</organism>
<protein>
    <submittedName>
        <fullName evidence="2">Uncharacterized protein</fullName>
    </submittedName>
</protein>
<evidence type="ECO:0000313" key="2">
    <source>
        <dbReference type="EnsemblMetazoa" id="SCAU000269-PA"/>
    </source>
</evidence>
<sequence length="154" mass="17900">MALSQMSKQCILTALLVFVNSLYYVTVCYDEFSVIEALRDKENDKDSWSNPDKLMAKLKSDTTINFIYFMAAIILVPIFIVGVVKRNIPSMIPLLLLLPIYYIYNQEMFYSEKRWIPMYLTMITTTALLANPVRVVFSEIIEEKKTVRKLYSGK</sequence>
<dbReference type="AlphaFoldDB" id="A0A1I8NMB3"/>
<name>A0A1I8NMB3_STOCA</name>
<gene>
    <name evidence="2" type="primary">106093999</name>
</gene>
<feature type="transmembrane region" description="Helical" evidence="1">
    <location>
        <begin position="88"/>
        <end position="104"/>
    </location>
</feature>
<keyword evidence="3" id="KW-1185">Reference proteome</keyword>
<keyword evidence="1" id="KW-0472">Membrane</keyword>
<reference evidence="2" key="1">
    <citation type="submission" date="2020-05" db="UniProtKB">
        <authorList>
            <consortium name="EnsemblMetazoa"/>
        </authorList>
    </citation>
    <scope>IDENTIFICATION</scope>
    <source>
        <strain evidence="2">USDA</strain>
    </source>
</reference>
<dbReference type="KEGG" id="scac:106093999"/>
<feature type="transmembrane region" description="Helical" evidence="1">
    <location>
        <begin position="116"/>
        <end position="137"/>
    </location>
</feature>
<dbReference type="VEuPathDB" id="VectorBase:SCAU000269"/>
<keyword evidence="1" id="KW-1133">Transmembrane helix</keyword>
<accession>A0A1I8NMB3</accession>
<dbReference type="EnsemblMetazoa" id="SCAU000269-RA">
    <property type="protein sequence ID" value="SCAU000269-PA"/>
    <property type="gene ID" value="SCAU000269"/>
</dbReference>